<feature type="domain" description="C2H2-type" evidence="3">
    <location>
        <begin position="199"/>
        <end position="226"/>
    </location>
</feature>
<feature type="region of interest" description="Disordered" evidence="2">
    <location>
        <begin position="1"/>
        <end position="54"/>
    </location>
</feature>
<keyword evidence="5" id="KW-1185">Reference proteome</keyword>
<proteinExistence type="predicted"/>
<evidence type="ECO:0000259" key="3">
    <source>
        <dbReference type="PROSITE" id="PS50157"/>
    </source>
</evidence>
<comment type="caution">
    <text evidence="4">The sequence shown here is derived from an EMBL/GenBank/DDBJ whole genome shotgun (WGS) entry which is preliminary data.</text>
</comment>
<dbReference type="InterPro" id="IPR036236">
    <property type="entry name" value="Znf_C2H2_sf"/>
</dbReference>
<dbReference type="SUPFAM" id="SSF57667">
    <property type="entry name" value="beta-beta-alpha zinc fingers"/>
    <property type="match status" value="2"/>
</dbReference>
<dbReference type="Proteomes" id="UP001558713">
    <property type="component" value="Unassembled WGS sequence"/>
</dbReference>
<keyword evidence="1" id="KW-0479">Metal-binding</keyword>
<dbReference type="PANTHER" id="PTHR47591:SF1">
    <property type="entry name" value="ZINC FINGER PROTEIN ZAT2-RELATED"/>
    <property type="match status" value="1"/>
</dbReference>
<dbReference type="Gene3D" id="3.30.160.60">
    <property type="entry name" value="Classic Zinc Finger"/>
    <property type="match status" value="1"/>
</dbReference>
<dbReference type="EMBL" id="JBANAX010000922">
    <property type="protein sequence ID" value="KAL1188500.1"/>
    <property type="molecule type" value="Genomic_DNA"/>
</dbReference>
<dbReference type="SMART" id="SM00355">
    <property type="entry name" value="ZnF_C2H2"/>
    <property type="match status" value="3"/>
</dbReference>
<gene>
    <name evidence="4" type="ORF">V5N11_005929</name>
</gene>
<feature type="compositionally biased region" description="Polar residues" evidence="2">
    <location>
        <begin position="1"/>
        <end position="24"/>
    </location>
</feature>
<dbReference type="InterPro" id="IPR013087">
    <property type="entry name" value="Znf_C2H2_type"/>
</dbReference>
<evidence type="ECO:0000313" key="4">
    <source>
        <dbReference type="EMBL" id="KAL1188500.1"/>
    </source>
</evidence>
<reference evidence="4 5" key="1">
    <citation type="submission" date="2024-04" db="EMBL/GenBank/DDBJ databases">
        <title>Genome assembly C_amara_ONT_v2.</title>
        <authorList>
            <person name="Yant L."/>
            <person name="Moore C."/>
            <person name="Slenker M."/>
        </authorList>
    </citation>
    <scope>NUCLEOTIDE SEQUENCE [LARGE SCALE GENOMIC DNA]</scope>
    <source>
        <tissue evidence="4">Leaf</tissue>
    </source>
</reference>
<dbReference type="GO" id="GO:0008270">
    <property type="term" value="F:zinc ion binding"/>
    <property type="evidence" value="ECO:0007669"/>
    <property type="project" value="UniProtKB-KW"/>
</dbReference>
<keyword evidence="1" id="KW-0863">Zinc-finger</keyword>
<feature type="domain" description="C2H2-type" evidence="3">
    <location>
        <begin position="143"/>
        <end position="175"/>
    </location>
</feature>
<dbReference type="AlphaFoldDB" id="A0ABD0ZMD1"/>
<sequence>MSDTSNSDPNFNAPSNVLPSYNQTPRKKRTRITNNVTGSSSSRPKPVNKPDTDVPEIVPPCTECGKQFGSSKALFGHMRCHPERQWRGIIPPPNCKRETYATGMQSSSNMDVASVELEEEVVSCLLMLGNVDPTGTRRVDERFECGGCEKVFESHEALGEHVKGCFTITNIAEDPSPPPHETVDQGKAKRVKLVSGMNHRCNICSRVFSSGPALGGHMRCHWEKDQGEKKVGGIDLNVPAAPEQNLPSSSLDTSSSCSLDLKLGL</sequence>
<organism evidence="4 5">
    <name type="scientific">Cardamine amara subsp. amara</name>
    <dbReference type="NCBI Taxonomy" id="228776"/>
    <lineage>
        <taxon>Eukaryota</taxon>
        <taxon>Viridiplantae</taxon>
        <taxon>Streptophyta</taxon>
        <taxon>Embryophyta</taxon>
        <taxon>Tracheophyta</taxon>
        <taxon>Spermatophyta</taxon>
        <taxon>Magnoliopsida</taxon>
        <taxon>eudicotyledons</taxon>
        <taxon>Gunneridae</taxon>
        <taxon>Pentapetalae</taxon>
        <taxon>rosids</taxon>
        <taxon>malvids</taxon>
        <taxon>Brassicales</taxon>
        <taxon>Brassicaceae</taxon>
        <taxon>Cardamineae</taxon>
        <taxon>Cardamine</taxon>
    </lineage>
</organism>
<evidence type="ECO:0000256" key="2">
    <source>
        <dbReference type="SAM" id="MobiDB-lite"/>
    </source>
</evidence>
<accession>A0ABD0ZMD1</accession>
<dbReference type="PANTHER" id="PTHR47591">
    <property type="entry name" value="ZINC FINGER PROTEIN ZAT2-RELATED"/>
    <property type="match status" value="1"/>
</dbReference>
<dbReference type="PROSITE" id="PS50157">
    <property type="entry name" value="ZINC_FINGER_C2H2_2"/>
    <property type="match status" value="3"/>
</dbReference>
<feature type="domain" description="C2H2-type" evidence="3">
    <location>
        <begin position="59"/>
        <end position="86"/>
    </location>
</feature>
<evidence type="ECO:0000256" key="1">
    <source>
        <dbReference type="PROSITE-ProRule" id="PRU00042"/>
    </source>
</evidence>
<evidence type="ECO:0000313" key="5">
    <source>
        <dbReference type="Proteomes" id="UP001558713"/>
    </source>
</evidence>
<name>A0ABD0ZMD1_CARAN</name>
<feature type="compositionally biased region" description="Polar residues" evidence="2">
    <location>
        <begin position="32"/>
        <end position="43"/>
    </location>
</feature>
<dbReference type="Pfam" id="PF13912">
    <property type="entry name" value="zf-C2H2_6"/>
    <property type="match status" value="3"/>
</dbReference>
<dbReference type="PROSITE" id="PS00028">
    <property type="entry name" value="ZINC_FINGER_C2H2_1"/>
    <property type="match status" value="2"/>
</dbReference>
<protein>
    <submittedName>
        <fullName evidence="4">Zinc finger protein ZAT2</fullName>
    </submittedName>
</protein>
<keyword evidence="1" id="KW-0862">Zinc</keyword>